<dbReference type="InterPro" id="IPR009374">
    <property type="entry name" value="eIF3k"/>
</dbReference>
<dbReference type="Gene3D" id="1.25.40.250">
    <property type="entry name" value="ARM repeat, domain 1"/>
    <property type="match status" value="1"/>
</dbReference>
<dbReference type="InterPro" id="IPR033464">
    <property type="entry name" value="CSN8_PSD8_EIF3K"/>
</dbReference>
<feature type="domain" description="CSN8/PSMD8/EIF3K" evidence="1">
    <location>
        <begin position="50"/>
        <end position="178"/>
    </location>
</feature>
<evidence type="ECO:0000313" key="2">
    <source>
        <dbReference type="EMBL" id="CAD8710775.1"/>
    </source>
</evidence>
<dbReference type="AlphaFoldDB" id="A0A7S0SMA0"/>
<dbReference type="GO" id="GO:0006446">
    <property type="term" value="P:regulation of translational initiation"/>
    <property type="evidence" value="ECO:0007669"/>
    <property type="project" value="InterPro"/>
</dbReference>
<dbReference type="PANTHER" id="PTHR13022:SF0">
    <property type="entry name" value="EUKARYOTIC TRANSLATION INITIATION FACTOR 3 SUBUNIT K"/>
    <property type="match status" value="1"/>
</dbReference>
<accession>A0A7S0SMA0</accession>
<dbReference type="GO" id="GO:0003743">
    <property type="term" value="F:translation initiation factor activity"/>
    <property type="evidence" value="ECO:0007669"/>
    <property type="project" value="InterPro"/>
</dbReference>
<evidence type="ECO:0000259" key="1">
    <source>
        <dbReference type="Pfam" id="PF10075"/>
    </source>
</evidence>
<dbReference type="PANTHER" id="PTHR13022">
    <property type="entry name" value="EUKARYOTIC TRANSLATION INITIATION FACTOR 3 SUBUNIT 11"/>
    <property type="match status" value="1"/>
</dbReference>
<sequence>MQILGPDRYNPEKLKELEADVQVQASGGEYNSDVNFTVLRIYQFYPAYANAGVVQKVLLMGLMRAPSTDFGVYLHMLSESLQKDDPIPALSALGKCLAACNFAEFWAGADKLGSAVFGQVKGFDVCMRASIVGMLAVVSHAQVSMAALRAALDLKDDAAVVAFVTGAKNPAWTLAPGGAGLEVAGRDEAAPLAAGKDSEVLAFHTLGPVFTAKPITARQ</sequence>
<dbReference type="Pfam" id="PF10075">
    <property type="entry name" value="CSN8_PSD8_EIF3K"/>
    <property type="match status" value="1"/>
</dbReference>
<protein>
    <recommendedName>
        <fullName evidence="1">CSN8/PSMD8/EIF3K domain-containing protein</fullName>
    </recommendedName>
</protein>
<dbReference type="EMBL" id="HBFC01022413">
    <property type="protein sequence ID" value="CAD8710775.1"/>
    <property type="molecule type" value="Transcribed_RNA"/>
</dbReference>
<dbReference type="InterPro" id="IPR016024">
    <property type="entry name" value="ARM-type_fold"/>
</dbReference>
<dbReference type="SUPFAM" id="SSF48371">
    <property type="entry name" value="ARM repeat"/>
    <property type="match status" value="1"/>
</dbReference>
<dbReference type="GO" id="GO:0043022">
    <property type="term" value="F:ribosome binding"/>
    <property type="evidence" value="ECO:0007669"/>
    <property type="project" value="InterPro"/>
</dbReference>
<dbReference type="GO" id="GO:0005852">
    <property type="term" value="C:eukaryotic translation initiation factor 3 complex"/>
    <property type="evidence" value="ECO:0007669"/>
    <property type="project" value="InterPro"/>
</dbReference>
<organism evidence="2">
    <name type="scientific">Mantoniella antarctica</name>
    <dbReference type="NCBI Taxonomy" id="81844"/>
    <lineage>
        <taxon>Eukaryota</taxon>
        <taxon>Viridiplantae</taxon>
        <taxon>Chlorophyta</taxon>
        <taxon>Mamiellophyceae</taxon>
        <taxon>Mamiellales</taxon>
        <taxon>Mamiellaceae</taxon>
        <taxon>Mantoniella</taxon>
    </lineage>
</organism>
<name>A0A7S0SMA0_9CHLO</name>
<gene>
    <name evidence="2" type="ORF">MANT1106_LOCUS13461</name>
</gene>
<reference evidence="2" key="1">
    <citation type="submission" date="2021-01" db="EMBL/GenBank/DDBJ databases">
        <authorList>
            <person name="Corre E."/>
            <person name="Pelletier E."/>
            <person name="Niang G."/>
            <person name="Scheremetjew M."/>
            <person name="Finn R."/>
            <person name="Kale V."/>
            <person name="Holt S."/>
            <person name="Cochrane G."/>
            <person name="Meng A."/>
            <person name="Brown T."/>
            <person name="Cohen L."/>
        </authorList>
    </citation>
    <scope>NUCLEOTIDE SEQUENCE</scope>
    <source>
        <strain evidence="2">SL-175</strain>
    </source>
</reference>
<dbReference type="InterPro" id="IPR016020">
    <property type="entry name" value="Transl_init_fac_sub12_N_euk"/>
</dbReference>
<proteinExistence type="predicted"/>